<dbReference type="GO" id="GO:0030151">
    <property type="term" value="F:molybdenum ion binding"/>
    <property type="evidence" value="ECO:0007669"/>
    <property type="project" value="InterPro"/>
</dbReference>
<dbReference type="EMBL" id="RSEB01000002">
    <property type="protein sequence ID" value="RRS00395.1"/>
    <property type="molecule type" value="Genomic_DNA"/>
</dbReference>
<keyword evidence="3" id="KW-1185">Reference proteome</keyword>
<dbReference type="Proteomes" id="UP000277256">
    <property type="component" value="Unassembled WGS sequence"/>
</dbReference>
<dbReference type="PROSITE" id="PS51340">
    <property type="entry name" value="MOSC"/>
    <property type="match status" value="1"/>
</dbReference>
<dbReference type="InterPro" id="IPR011037">
    <property type="entry name" value="Pyrv_Knase-like_insert_dom_sf"/>
</dbReference>
<dbReference type="GO" id="GO:0030170">
    <property type="term" value="F:pyridoxal phosphate binding"/>
    <property type="evidence" value="ECO:0007669"/>
    <property type="project" value="InterPro"/>
</dbReference>
<reference evidence="2 3" key="1">
    <citation type="submission" date="2018-12" db="EMBL/GenBank/DDBJ databases">
        <title>Glycomyces sp. YIM 121974 draft genome.</title>
        <authorList>
            <person name="Li Q."/>
        </authorList>
    </citation>
    <scope>NUCLEOTIDE SEQUENCE [LARGE SCALE GENOMIC DNA]</scope>
    <source>
        <strain evidence="2 3">YIM 121974</strain>
    </source>
</reference>
<dbReference type="AlphaFoldDB" id="A0A426V0P8"/>
<organism evidence="2 3">
    <name type="scientific">Glycomyces terrestris</name>
    <dbReference type="NCBI Taxonomy" id="2493553"/>
    <lineage>
        <taxon>Bacteria</taxon>
        <taxon>Bacillati</taxon>
        <taxon>Actinomycetota</taxon>
        <taxon>Actinomycetes</taxon>
        <taxon>Glycomycetales</taxon>
        <taxon>Glycomycetaceae</taxon>
        <taxon>Glycomyces</taxon>
    </lineage>
</organism>
<sequence length="255" mass="27746">MSPKLTRPGRLQNVRGGTFGSVFAGEIRQLWRYPVKGLRGESLRSAVVESDGLAGDRRFGLFEPGTDKAVWGGSHPKMMAWEAAHPAQCSNADSAAGDPVFYEPGGAAWGLDEPGLPARLAETIGADKGVEIRKTDGRGGRMLVVFEASLRRLAEQLGREIETARFRPNVVVAADLEPFAEYRIAPGTTIRLGDNDFTLHKPCERCVLPSWSPDGSNERDMELHRHIIKELDNHFGIYVTTAGRAVVKVGDPVSG</sequence>
<dbReference type="InterPro" id="IPR005303">
    <property type="entry name" value="MOCOS_middle"/>
</dbReference>
<dbReference type="Pfam" id="PF03476">
    <property type="entry name" value="MOSC_N"/>
    <property type="match status" value="1"/>
</dbReference>
<evidence type="ECO:0000313" key="3">
    <source>
        <dbReference type="Proteomes" id="UP000277256"/>
    </source>
</evidence>
<comment type="caution">
    <text evidence="2">The sequence shown here is derived from an EMBL/GenBank/DDBJ whole genome shotgun (WGS) entry which is preliminary data.</text>
</comment>
<dbReference type="InterPro" id="IPR005302">
    <property type="entry name" value="MoCF_Sase_C"/>
</dbReference>
<dbReference type="GO" id="GO:0003824">
    <property type="term" value="F:catalytic activity"/>
    <property type="evidence" value="ECO:0007669"/>
    <property type="project" value="InterPro"/>
</dbReference>
<dbReference type="Pfam" id="PF03473">
    <property type="entry name" value="MOSC"/>
    <property type="match status" value="1"/>
</dbReference>
<gene>
    <name evidence="2" type="ORF">EIW28_07440</name>
</gene>
<evidence type="ECO:0000259" key="1">
    <source>
        <dbReference type="PROSITE" id="PS51340"/>
    </source>
</evidence>
<evidence type="ECO:0000313" key="2">
    <source>
        <dbReference type="EMBL" id="RRS00395.1"/>
    </source>
</evidence>
<feature type="domain" description="MOSC" evidence="1">
    <location>
        <begin position="116"/>
        <end position="255"/>
    </location>
</feature>
<name>A0A426V0P8_9ACTN</name>
<accession>A0A426V0P8</accession>
<proteinExistence type="predicted"/>
<protein>
    <submittedName>
        <fullName evidence="2">MOSC domain-containing protein</fullName>
    </submittedName>
</protein>
<dbReference type="SUPFAM" id="SSF50800">
    <property type="entry name" value="PK beta-barrel domain-like"/>
    <property type="match status" value="1"/>
</dbReference>